<reference evidence="1" key="1">
    <citation type="journal article" date="2011" name="Genome Biol.">
        <title>The draft genome of the carcinogenic human liver fluke Clonorchis sinensis.</title>
        <authorList>
            <person name="Wang X."/>
            <person name="Chen W."/>
            <person name="Huang Y."/>
            <person name="Sun J."/>
            <person name="Men J."/>
            <person name="Liu H."/>
            <person name="Luo F."/>
            <person name="Guo L."/>
            <person name="Lv X."/>
            <person name="Deng C."/>
            <person name="Zhou C."/>
            <person name="Fan Y."/>
            <person name="Li X."/>
            <person name="Huang L."/>
            <person name="Hu Y."/>
            <person name="Liang C."/>
            <person name="Hu X."/>
            <person name="Xu J."/>
            <person name="Yu X."/>
        </authorList>
    </citation>
    <scope>NUCLEOTIDE SEQUENCE [LARGE SCALE GENOMIC DNA]</scope>
    <source>
        <strain evidence="1">Henan</strain>
    </source>
</reference>
<organism evidence="1 2">
    <name type="scientific">Clonorchis sinensis</name>
    <name type="common">Chinese liver fluke</name>
    <dbReference type="NCBI Taxonomy" id="79923"/>
    <lineage>
        <taxon>Eukaryota</taxon>
        <taxon>Metazoa</taxon>
        <taxon>Spiralia</taxon>
        <taxon>Lophotrochozoa</taxon>
        <taxon>Platyhelminthes</taxon>
        <taxon>Trematoda</taxon>
        <taxon>Digenea</taxon>
        <taxon>Opisthorchiida</taxon>
        <taxon>Opisthorchiata</taxon>
        <taxon>Opisthorchiidae</taxon>
        <taxon>Clonorchis</taxon>
    </lineage>
</organism>
<name>G7YXC0_CLOSI</name>
<proteinExistence type="predicted"/>
<reference key="2">
    <citation type="submission" date="2011-10" db="EMBL/GenBank/DDBJ databases">
        <title>The genome and transcriptome sequence of Clonorchis sinensis provide insights into the carcinogenic liver fluke.</title>
        <authorList>
            <person name="Wang X."/>
            <person name="Huang Y."/>
            <person name="Chen W."/>
            <person name="Liu H."/>
            <person name="Guo L."/>
            <person name="Chen Y."/>
            <person name="Luo F."/>
            <person name="Zhou W."/>
            <person name="Sun J."/>
            <person name="Mao Q."/>
            <person name="Liang P."/>
            <person name="Zhou C."/>
            <person name="Tian Y."/>
            <person name="Men J."/>
            <person name="Lv X."/>
            <person name="Huang L."/>
            <person name="Zhou J."/>
            <person name="Hu Y."/>
            <person name="Li R."/>
            <person name="Zhang F."/>
            <person name="Lei H."/>
            <person name="Li X."/>
            <person name="Hu X."/>
            <person name="Liang C."/>
            <person name="Xu J."/>
            <person name="Wu Z."/>
            <person name="Yu X."/>
        </authorList>
    </citation>
    <scope>NUCLEOTIDE SEQUENCE</scope>
    <source>
        <strain>Henan</strain>
    </source>
</reference>
<protein>
    <submittedName>
        <fullName evidence="1">Uncharacterized protein</fullName>
    </submittedName>
</protein>
<dbReference type="AlphaFoldDB" id="G7YXC0"/>
<keyword evidence="2" id="KW-1185">Reference proteome</keyword>
<evidence type="ECO:0000313" key="1">
    <source>
        <dbReference type="EMBL" id="GAA57600.1"/>
    </source>
</evidence>
<sequence>MRTAEDYWFASSMSLKLPRDLGLKDTMKILFLIFCEQSTLFSVRYYCLKITKDTEDVIVHAGHTKDVTLIGRVRRAATKMVAGLKSVDYEARLAVIDLFTLEHRRLRGGFFLTYAMFAAH</sequence>
<evidence type="ECO:0000313" key="2">
    <source>
        <dbReference type="Proteomes" id="UP000008909"/>
    </source>
</evidence>
<gene>
    <name evidence="1" type="ORF">CLF_112955</name>
</gene>
<accession>G7YXC0</accession>
<dbReference type="EMBL" id="DF144884">
    <property type="protein sequence ID" value="GAA57600.1"/>
    <property type="molecule type" value="Genomic_DNA"/>
</dbReference>
<dbReference type="Proteomes" id="UP000008909">
    <property type="component" value="Unassembled WGS sequence"/>
</dbReference>